<dbReference type="Gene3D" id="3.40.720.10">
    <property type="entry name" value="Alkaline Phosphatase, subunit A"/>
    <property type="match status" value="1"/>
</dbReference>
<organism evidence="2 3">
    <name type="scientific">Halocatena salina</name>
    <dbReference type="NCBI Taxonomy" id="2934340"/>
    <lineage>
        <taxon>Archaea</taxon>
        <taxon>Methanobacteriati</taxon>
        <taxon>Methanobacteriota</taxon>
        <taxon>Stenosarchaea group</taxon>
        <taxon>Halobacteria</taxon>
        <taxon>Halobacteriales</taxon>
        <taxon>Natronomonadaceae</taxon>
        <taxon>Halocatena</taxon>
    </lineage>
</organism>
<dbReference type="InterPro" id="IPR052701">
    <property type="entry name" value="GAG_Ulvan_Degrading_Sulfatases"/>
</dbReference>
<dbReference type="PANTHER" id="PTHR43751:SF1">
    <property type="entry name" value="SULFATASE ATSG-RELATED"/>
    <property type="match status" value="1"/>
</dbReference>
<dbReference type="Proteomes" id="UP000831768">
    <property type="component" value="Chromosome"/>
</dbReference>
<dbReference type="AlphaFoldDB" id="A0A8U0A4C2"/>
<keyword evidence="3" id="KW-1185">Reference proteome</keyword>
<proteinExistence type="predicted"/>
<evidence type="ECO:0000259" key="1">
    <source>
        <dbReference type="Pfam" id="PF00884"/>
    </source>
</evidence>
<dbReference type="InterPro" id="IPR000917">
    <property type="entry name" value="Sulfatase_N"/>
</dbReference>
<dbReference type="EMBL" id="CP096019">
    <property type="protein sequence ID" value="UPM43932.1"/>
    <property type="molecule type" value="Genomic_DNA"/>
</dbReference>
<feature type="domain" description="Sulfatase N-terminal" evidence="1">
    <location>
        <begin position="5"/>
        <end position="349"/>
    </location>
</feature>
<dbReference type="SUPFAM" id="SSF53649">
    <property type="entry name" value="Alkaline phosphatase-like"/>
    <property type="match status" value="1"/>
</dbReference>
<evidence type="ECO:0000313" key="3">
    <source>
        <dbReference type="Proteomes" id="UP000831768"/>
    </source>
</evidence>
<dbReference type="KEGG" id="haad:MW046_05685"/>
<dbReference type="GeneID" id="71927518"/>
<dbReference type="InterPro" id="IPR017850">
    <property type="entry name" value="Alkaline_phosphatase_core_sf"/>
</dbReference>
<reference evidence="2" key="1">
    <citation type="submission" date="2022-04" db="EMBL/GenBank/DDBJ databases">
        <title>Halocatena sp. nov., isolated from a salt lake.</title>
        <authorList>
            <person name="Cui H.-L."/>
        </authorList>
    </citation>
    <scope>NUCLEOTIDE SEQUENCE</scope>
    <source>
        <strain evidence="2">AD-1</strain>
    </source>
</reference>
<evidence type="ECO:0000313" key="2">
    <source>
        <dbReference type="EMBL" id="UPM43932.1"/>
    </source>
</evidence>
<name>A0A8U0A4C2_9EURY</name>
<dbReference type="Pfam" id="PF00884">
    <property type="entry name" value="Sulfatase"/>
    <property type="match status" value="1"/>
</dbReference>
<dbReference type="CDD" id="cd16148">
    <property type="entry name" value="sulfatase_like"/>
    <property type="match status" value="1"/>
</dbReference>
<dbReference type="PANTHER" id="PTHR43751">
    <property type="entry name" value="SULFATASE"/>
    <property type="match status" value="1"/>
</dbReference>
<gene>
    <name evidence="2" type="ORF">MW046_05685</name>
</gene>
<sequence>MSTPPNIVLVVMDTARFREVVALDRYIDRSAIHRLSDEGSTYTRTFTTAPWTLPSHASLFTGTYPSKHGAHADHKHLDESLETVAETFAANGYETVGVSNNTWISEEFGFRRGFDTFHKTWQYIQTDTDLGEVARTTNGLEMFPALARRLIEGNPVVNIANAVYGRFLRKRRDDGARRTNEWVERWLGERHDRPFFLFINYLEPHLEYRPPKSIATQFLPEEISYAEAMDISQNAWEYIAGRTDHSEQQFEALRALYFAEIAYLNRRIGDLRESLVDADEWDDTIFVLTSDHGENIGEHDLMDHQYCLYDTLLHVPLIIAGGSFDGGGEIDELVQTTDIPPTLLDAAGIDADEVRSQFQGRSFHPDAETSARKHVISEYMAPQPSMDALDEQLDGLTSTARQYDRSLRAIRTEQYKLIRGSDGSMELYDIVDDPNESVDVASDRSDRSRHLEKELDQWLDSFEHANASGAVSMSERTKSRLEELGYIQ</sequence>
<dbReference type="RefSeq" id="WP_247994590.1">
    <property type="nucleotide sequence ID" value="NZ_CP096019.1"/>
</dbReference>
<accession>A0A8U0A4C2</accession>
<protein>
    <submittedName>
        <fullName evidence="2">Sulfatase</fullName>
    </submittedName>
</protein>